<protein>
    <submittedName>
        <fullName evidence="1">Uncharacterized protein</fullName>
    </submittedName>
</protein>
<sequence>MTQLLPDEETFIINNLPPQSAQLRHKYPNAVWNAADCWNDAPLPANYKPNRIEIYYADQADGPHIHFENDQVQYINLPPDVGQSQVIQVWVDGKCSYVEVEKQIILNKLGNVQLPQPKVTATTITNSLRQTRN</sequence>
<dbReference type="AlphaFoldDB" id="A0A8J6XCN0"/>
<dbReference type="EMBL" id="JACXAE010000007">
    <property type="protein sequence ID" value="MBD2770633.1"/>
    <property type="molecule type" value="Genomic_DNA"/>
</dbReference>
<organism evidence="1 2">
    <name type="scientific">Iningainema tapete BLCC-T55</name>
    <dbReference type="NCBI Taxonomy" id="2748662"/>
    <lineage>
        <taxon>Bacteria</taxon>
        <taxon>Bacillati</taxon>
        <taxon>Cyanobacteriota</taxon>
        <taxon>Cyanophyceae</taxon>
        <taxon>Nostocales</taxon>
        <taxon>Scytonemataceae</taxon>
        <taxon>Iningainema tapete</taxon>
    </lineage>
</organism>
<reference evidence="1" key="1">
    <citation type="submission" date="2020-09" db="EMBL/GenBank/DDBJ databases">
        <title>Iningainema tapete sp. nov. (Scytonemataceae, Cyanobacteria) from greenhouses in central Florida (USA) produces two types of nodularin with biosynthetic potential for microcystin-LR and anabaenopeptins.</title>
        <authorList>
            <person name="Berthold D.E."/>
            <person name="Lefler F.W."/>
            <person name="Huang I.-S."/>
            <person name="Abdulla H."/>
            <person name="Zimba P.V."/>
            <person name="Laughinghouse H.D. IV."/>
        </authorList>
    </citation>
    <scope>NUCLEOTIDE SEQUENCE</scope>
    <source>
        <strain evidence="1">BLCCT55</strain>
    </source>
</reference>
<dbReference type="Proteomes" id="UP000629098">
    <property type="component" value="Unassembled WGS sequence"/>
</dbReference>
<name>A0A8J6XCN0_9CYAN</name>
<accession>A0A8J6XCN0</accession>
<keyword evidence="2" id="KW-1185">Reference proteome</keyword>
<evidence type="ECO:0000313" key="2">
    <source>
        <dbReference type="Proteomes" id="UP000629098"/>
    </source>
</evidence>
<gene>
    <name evidence="1" type="ORF">ICL16_00450</name>
</gene>
<comment type="caution">
    <text evidence="1">The sequence shown here is derived from an EMBL/GenBank/DDBJ whole genome shotgun (WGS) entry which is preliminary data.</text>
</comment>
<dbReference type="RefSeq" id="WP_190824934.1">
    <property type="nucleotide sequence ID" value="NZ_CAWPPI010000007.1"/>
</dbReference>
<proteinExistence type="predicted"/>
<evidence type="ECO:0000313" key="1">
    <source>
        <dbReference type="EMBL" id="MBD2770633.1"/>
    </source>
</evidence>